<evidence type="ECO:0000259" key="1">
    <source>
        <dbReference type="Pfam" id="PF13575"/>
    </source>
</evidence>
<dbReference type="AlphaFoldDB" id="A0A7D4WZ07"/>
<dbReference type="InterPro" id="IPR007822">
    <property type="entry name" value="LANC-like"/>
</dbReference>
<evidence type="ECO:0000313" key="2">
    <source>
        <dbReference type="EMBL" id="QKV49896.1"/>
    </source>
</evidence>
<dbReference type="InterPro" id="IPR012341">
    <property type="entry name" value="6hp_glycosidase-like_sf"/>
</dbReference>
<dbReference type="InterPro" id="IPR025410">
    <property type="entry name" value="Lant_dehyd"/>
</dbReference>
<dbReference type="GO" id="GO:0005975">
    <property type="term" value="P:carbohydrate metabolic process"/>
    <property type="evidence" value="ECO:0007669"/>
    <property type="project" value="InterPro"/>
</dbReference>
<dbReference type="SMART" id="SM01260">
    <property type="entry name" value="LANC_like"/>
    <property type="match status" value="1"/>
</dbReference>
<gene>
    <name evidence="2" type="primary">brtM</name>
</gene>
<dbReference type="SUPFAM" id="SSF158745">
    <property type="entry name" value="LanC-like"/>
    <property type="match status" value="1"/>
</dbReference>
<dbReference type="NCBIfam" id="TIGR03897">
    <property type="entry name" value="lanti_2_LanM"/>
    <property type="match status" value="1"/>
</dbReference>
<dbReference type="Gene3D" id="1.50.10.10">
    <property type="match status" value="1"/>
</dbReference>
<organism evidence="2">
    <name type="scientific">Streptomyces rimosus subsp. rimosus</name>
    <dbReference type="NCBI Taxonomy" id="132474"/>
    <lineage>
        <taxon>Bacteria</taxon>
        <taxon>Bacillati</taxon>
        <taxon>Actinomycetota</taxon>
        <taxon>Actinomycetes</taxon>
        <taxon>Kitasatosporales</taxon>
        <taxon>Streptomycetaceae</taxon>
        <taxon>Streptomyces</taxon>
    </lineage>
</organism>
<name>A0A7D4WZ07_STRRM</name>
<dbReference type="Pfam" id="PF05147">
    <property type="entry name" value="LANC_like"/>
    <property type="match status" value="1"/>
</dbReference>
<protein>
    <submittedName>
        <fullName evidence="2">BrtM</fullName>
    </submittedName>
</protein>
<accession>A0A7D4WZ07</accession>
<dbReference type="PIRSF" id="PIRSF037228">
    <property type="entry name" value="Lant_mod_RumM"/>
    <property type="match status" value="1"/>
</dbReference>
<proteinExistence type="predicted"/>
<reference evidence="2" key="1">
    <citation type="journal article" date="2020" name="BMC Genomics">
        <title>Precursor peptide-targeted mining of more than one hundred thousand genomes expands the lanthipeptide natural product family.</title>
        <authorList>
            <person name="Walker M.C."/>
            <person name="Eslami S.M."/>
            <person name="Hetrick K.J."/>
            <person name="Ackenhusen S.E."/>
            <person name="Mitchell D.A."/>
            <person name="van der Donk W.A."/>
        </authorList>
    </citation>
    <scope>NUCLEOTIDE SEQUENCE</scope>
    <source>
        <strain evidence="2">WC-3908</strain>
    </source>
</reference>
<dbReference type="EMBL" id="MT037000">
    <property type="protein sequence ID" value="QKV49896.1"/>
    <property type="molecule type" value="Genomic_DNA"/>
</dbReference>
<sequence length="917" mass="99653">MINLEPSVSVPAFLPFYLDIAPKDDFAQSLVPVLDEVVSPGHRDAVVHRLWNLLVCTVEGHSYRTLVGEFHAHREAMGLPADAGSRAAMESFTAALANPAQCRALLSRYPVLQQRLTTVTGNLRDACREMFEAYRDDIRVLSETFGIHPAGEAIIALDPSNSDPHNGNRRVCFITTSGGTRLVYKPRSLAGDDCLRDLFRAAEDYLTHPLGTCVPESVTVDDHGWQRFTEAEPMHDAGQASRYFYRFGAMTCLLSAVGASDLHDENVLAHGEYPCVIDTETLLRGDSGVASDSLPHTLINHVKYSVTTTMLLPVEDPHSAIDVIMSGAGLVEEQQSKLRTPVIAHQHSDAVQVEWKALTYRHTSNVPAVGDEKLSITDHFPHVMAGYRDALAFLRTGGLEKTLADHPDISVRSVLRATEVYSRYLDASTHPKYLSSRAETRRLHGYLSNSPRDLPAQQIAYLQSHEEQALDAGDIPYFFTQASSTTLSTCAGSLPGFFKLSPLDNALRGVRAAAGRHERYHQFLVEECLGGVSSTPQGLSAHSVFAGDTLTKAAPGTWGFGITEVLHDLAITVEGSRGTQAGWIGSIGPDRKAPTITPGNQIAFHDMGGIARLLRNAAKLNRRYVAWEQAADAGLAELAITYRHVLDDMPESVFSGLASVLLTRPHVIDNGRMSELISRMEQRGHTREKDVANGPAGVLMTVLSRIENGHEHEMRHVDALLRMSFGDARPALSGGDMELAHGPLGLYWAKARTGRILGDTALTDEAFDWLSARLDAHRPRAVGWCKGAAGLMVAAAEICQAAGRLEWLADGRLTALVDTATALDDGPIELSVCHGTSGVIQALLSTAEFTDDPSLVDRARTYQNEVLKRARRSGFYTGVAGRTSLLGYMLGWSGIADTDLMLVSCAVNRRAPVALIG</sequence>
<dbReference type="Pfam" id="PF13575">
    <property type="entry name" value="DUF4135"/>
    <property type="match status" value="1"/>
</dbReference>
<dbReference type="GO" id="GO:0031179">
    <property type="term" value="P:peptide modification"/>
    <property type="evidence" value="ECO:0007669"/>
    <property type="project" value="InterPro"/>
</dbReference>
<feature type="domain" description="Lantibiotic biosynthesis protein dehydration" evidence="1">
    <location>
        <begin position="109"/>
        <end position="480"/>
    </location>
</feature>
<dbReference type="InterPro" id="IPR017146">
    <property type="entry name" value="Lanti_2_LanM"/>
</dbReference>
<reference evidence="2" key="2">
    <citation type="submission" date="2020-02" db="EMBL/GenBank/DDBJ databases">
        <authorList>
            <person name="Metcalf W.W."/>
        </authorList>
    </citation>
    <scope>NUCLEOTIDE SEQUENCE</scope>
    <source>
        <strain evidence="2">WC-3908</strain>
    </source>
</reference>